<evidence type="ECO:0000313" key="1">
    <source>
        <dbReference type="EMBL" id="MBB1253538.1"/>
    </source>
</evidence>
<protein>
    <recommendedName>
        <fullName evidence="3">Phosphoribosyltransferase</fullName>
    </recommendedName>
</protein>
<gene>
    <name evidence="1" type="ORF">H3146_09170</name>
</gene>
<dbReference type="InterPro" id="IPR029057">
    <property type="entry name" value="PRTase-like"/>
</dbReference>
<name>A0A7W3WJM9_9ACTN</name>
<dbReference type="RefSeq" id="WP_181354017.1">
    <property type="nucleotide sequence ID" value="NZ_JABJWZ010000058.1"/>
</dbReference>
<accession>A0A7W3WJM9</accession>
<comment type="caution">
    <text evidence="1">The sequence shown here is derived from an EMBL/GenBank/DDBJ whole genome shotgun (WGS) entry which is preliminary data.</text>
</comment>
<sequence>MHRYKSASPGPANPSWMRTAGLAAHFGVMHRTCLDAVQSGPDALAVVPSLSGRSGPHPLETLAAYLLPRLPAVALSAISGERGERDQRRVFRPDFFAVPDHEAVHGRHIVLVDDTWVTGSHLQSAAAALREAGAVRVTGLVLARRLRPDWGTTADFIAEQLVRPYDVAFCPVGRHVG</sequence>
<evidence type="ECO:0008006" key="3">
    <source>
        <dbReference type="Google" id="ProtNLM"/>
    </source>
</evidence>
<dbReference type="SUPFAM" id="SSF53271">
    <property type="entry name" value="PRTase-like"/>
    <property type="match status" value="1"/>
</dbReference>
<dbReference type="AlphaFoldDB" id="A0A7W3WJM9"/>
<proteinExistence type="predicted"/>
<reference evidence="2" key="1">
    <citation type="submission" date="2020-05" db="EMBL/GenBank/DDBJ databases">
        <title>Classification of alakaliphilic streptomycetes isolated from an alkaline soil next to Lonar Crater, India and a proposal for the recognition of Streptomyces alkaliterrae sp. nov.</title>
        <authorList>
            <person name="Golinska P."/>
        </authorList>
    </citation>
    <scope>NUCLEOTIDE SEQUENCE [LARGE SCALE GENOMIC DNA]</scope>
    <source>
        <strain evidence="2">OF3</strain>
    </source>
</reference>
<dbReference type="Gene3D" id="3.40.50.2020">
    <property type="match status" value="1"/>
</dbReference>
<dbReference type="Proteomes" id="UP000525686">
    <property type="component" value="Unassembled WGS sequence"/>
</dbReference>
<evidence type="ECO:0000313" key="2">
    <source>
        <dbReference type="Proteomes" id="UP000525686"/>
    </source>
</evidence>
<dbReference type="EMBL" id="JABJWZ010000058">
    <property type="protein sequence ID" value="MBB1253538.1"/>
    <property type="molecule type" value="Genomic_DNA"/>
</dbReference>
<organism evidence="1 2">
    <name type="scientific">Streptomyces alkaliterrae</name>
    <dbReference type="NCBI Taxonomy" id="2213162"/>
    <lineage>
        <taxon>Bacteria</taxon>
        <taxon>Bacillati</taxon>
        <taxon>Actinomycetota</taxon>
        <taxon>Actinomycetes</taxon>
        <taxon>Kitasatosporales</taxon>
        <taxon>Streptomycetaceae</taxon>
        <taxon>Streptomyces</taxon>
    </lineage>
</organism>